<dbReference type="EMBL" id="CM056799">
    <property type="protein sequence ID" value="KAJ8710748.1"/>
    <property type="molecule type" value="Genomic_DNA"/>
</dbReference>
<gene>
    <name evidence="1" type="ORF">PYW08_009263</name>
</gene>
<protein>
    <submittedName>
        <fullName evidence="1">Uncharacterized protein</fullName>
    </submittedName>
</protein>
<keyword evidence="2" id="KW-1185">Reference proteome</keyword>
<evidence type="ECO:0000313" key="2">
    <source>
        <dbReference type="Proteomes" id="UP001231649"/>
    </source>
</evidence>
<proteinExistence type="predicted"/>
<name>A0ACC2Q894_9NEOP</name>
<comment type="caution">
    <text evidence="1">The sequence shown here is derived from an EMBL/GenBank/DDBJ whole genome shotgun (WGS) entry which is preliminary data.</text>
</comment>
<sequence>MPTVFDINMYLNVTRVDMVSHRNGSKAVNGICESPRSIELQVLSISYLRVPSASSVYVYAFMTSHSALRLARFKRLTNQRAERGKRLNIVNVKRTRTQRTVLQKTRNLLI</sequence>
<organism evidence="1 2">
    <name type="scientific">Mythimna loreyi</name>
    <dbReference type="NCBI Taxonomy" id="667449"/>
    <lineage>
        <taxon>Eukaryota</taxon>
        <taxon>Metazoa</taxon>
        <taxon>Ecdysozoa</taxon>
        <taxon>Arthropoda</taxon>
        <taxon>Hexapoda</taxon>
        <taxon>Insecta</taxon>
        <taxon>Pterygota</taxon>
        <taxon>Neoptera</taxon>
        <taxon>Endopterygota</taxon>
        <taxon>Lepidoptera</taxon>
        <taxon>Glossata</taxon>
        <taxon>Ditrysia</taxon>
        <taxon>Noctuoidea</taxon>
        <taxon>Noctuidae</taxon>
        <taxon>Noctuinae</taxon>
        <taxon>Hadenini</taxon>
        <taxon>Mythimna</taxon>
    </lineage>
</organism>
<dbReference type="Proteomes" id="UP001231649">
    <property type="component" value="Chromosome 23"/>
</dbReference>
<reference evidence="1" key="1">
    <citation type="submission" date="2023-03" db="EMBL/GenBank/DDBJ databases">
        <title>Chromosome-level genomes of two armyworms, Mythimna separata and Mythimna loreyi, provide insights into the biosynthesis and reception of sex pheromones.</title>
        <authorList>
            <person name="Zhao H."/>
        </authorList>
    </citation>
    <scope>NUCLEOTIDE SEQUENCE</scope>
    <source>
        <strain evidence="1">BeijingLab</strain>
    </source>
</reference>
<accession>A0ACC2Q894</accession>
<evidence type="ECO:0000313" key="1">
    <source>
        <dbReference type="EMBL" id="KAJ8710748.1"/>
    </source>
</evidence>